<dbReference type="AlphaFoldDB" id="A0A1Z4MRP0"/>
<keyword evidence="3" id="KW-0479">Metal-binding</keyword>
<gene>
    <name evidence="6" type="ORF">NIES37_00520</name>
</gene>
<organism evidence="6 7">
    <name type="scientific">Tolypothrix tenuis PCC 7101</name>
    <dbReference type="NCBI Taxonomy" id="231146"/>
    <lineage>
        <taxon>Bacteria</taxon>
        <taxon>Bacillati</taxon>
        <taxon>Cyanobacteriota</taxon>
        <taxon>Cyanophyceae</taxon>
        <taxon>Nostocales</taxon>
        <taxon>Tolypothrichaceae</taxon>
        <taxon>Tolypothrix</taxon>
    </lineage>
</organism>
<evidence type="ECO:0000313" key="7">
    <source>
        <dbReference type="Proteomes" id="UP000218785"/>
    </source>
</evidence>
<evidence type="ECO:0000256" key="2">
    <source>
        <dbReference type="ARBA" id="ARBA00022448"/>
    </source>
</evidence>
<evidence type="ECO:0000256" key="5">
    <source>
        <dbReference type="RuleBase" id="RU003512"/>
    </source>
</evidence>
<dbReference type="PANTHER" id="PTHR42953">
    <property type="entry name" value="HIGH-AFFINITY ZINC UPTAKE SYSTEM PROTEIN ZNUA-RELATED"/>
    <property type="match status" value="1"/>
</dbReference>
<dbReference type="PRINTS" id="PR00690">
    <property type="entry name" value="ADHESNFAMILY"/>
</dbReference>
<name>A0A1Z4MRP0_9CYAN</name>
<accession>A0A1Z4MRP0</accession>
<dbReference type="KEGG" id="ttq:NIES37_00520"/>
<dbReference type="Pfam" id="PF01297">
    <property type="entry name" value="ZnuA"/>
    <property type="match status" value="1"/>
</dbReference>
<comment type="subcellular location">
    <subcellularLocation>
        <location evidence="1">Cell envelope</location>
    </subcellularLocation>
</comment>
<proteinExistence type="inferred from homology"/>
<dbReference type="GO" id="GO:0030001">
    <property type="term" value="P:metal ion transport"/>
    <property type="evidence" value="ECO:0007669"/>
    <property type="project" value="InterPro"/>
</dbReference>
<dbReference type="GO" id="GO:0030313">
    <property type="term" value="C:cell envelope"/>
    <property type="evidence" value="ECO:0007669"/>
    <property type="project" value="UniProtKB-SubCell"/>
</dbReference>
<evidence type="ECO:0000256" key="4">
    <source>
        <dbReference type="ARBA" id="ARBA00022729"/>
    </source>
</evidence>
<evidence type="ECO:0000313" key="6">
    <source>
        <dbReference type="EMBL" id="BAY96126.1"/>
    </source>
</evidence>
<keyword evidence="7" id="KW-1185">Reference proteome</keyword>
<dbReference type="InterPro" id="IPR006128">
    <property type="entry name" value="Lipoprotein_PsaA-like"/>
</dbReference>
<comment type="similarity">
    <text evidence="5">Belongs to the bacterial solute-binding protein 9 family.</text>
</comment>
<dbReference type="PROSITE" id="PS51257">
    <property type="entry name" value="PROKAR_LIPOPROTEIN"/>
    <property type="match status" value="1"/>
</dbReference>
<evidence type="ECO:0000256" key="1">
    <source>
        <dbReference type="ARBA" id="ARBA00004196"/>
    </source>
</evidence>
<dbReference type="EMBL" id="AP018248">
    <property type="protein sequence ID" value="BAY96126.1"/>
    <property type="molecule type" value="Genomic_DNA"/>
</dbReference>
<dbReference type="RefSeq" id="WP_096573377.1">
    <property type="nucleotide sequence ID" value="NZ_CAWNJS010000001.1"/>
</dbReference>
<dbReference type="InterPro" id="IPR050492">
    <property type="entry name" value="Bact_metal-bind_prot9"/>
</dbReference>
<keyword evidence="4" id="KW-0732">Signal</keyword>
<evidence type="ECO:0000256" key="3">
    <source>
        <dbReference type="ARBA" id="ARBA00022723"/>
    </source>
</evidence>
<dbReference type="GO" id="GO:0046872">
    <property type="term" value="F:metal ion binding"/>
    <property type="evidence" value="ECO:0007669"/>
    <property type="project" value="UniProtKB-KW"/>
</dbReference>
<sequence length="330" mass="36485">MSKLVIKDNYIRATLIALTIGFVGCGNQATSTSLTQTTTRVNTNLPRVVATTSIICDFARQIAKTTINLTCLIPPGTDPHIYQPKPEDREALEQANLILYNGYNLEPRLIRQIRTIKSAAPKIAVAPLAVPKPQKFREDGNIVTDPHIWHNAKYAIRMVEIISSNLGKLEPSNARNYNSNKRKITQEINQLDRWVKARIASIPNDKRTVVTTHNALGYYTQAYGLSLIGTLEGISTNDRPTNKQVKNLAKNVERAKVPTIFAEADINSNVIQSVAKEATVKLSERQLYADGLGRPGTEGETYQSMIVANTRTLVEGLGGTYLIFEPKASK</sequence>
<dbReference type="SUPFAM" id="SSF53807">
    <property type="entry name" value="Helical backbone' metal receptor"/>
    <property type="match status" value="1"/>
</dbReference>
<dbReference type="PANTHER" id="PTHR42953:SF1">
    <property type="entry name" value="METAL-BINDING PROTEIN HI_0362-RELATED"/>
    <property type="match status" value="1"/>
</dbReference>
<dbReference type="GO" id="GO:0007155">
    <property type="term" value="P:cell adhesion"/>
    <property type="evidence" value="ECO:0007669"/>
    <property type="project" value="InterPro"/>
</dbReference>
<dbReference type="Gene3D" id="3.40.50.1980">
    <property type="entry name" value="Nitrogenase molybdenum iron protein domain"/>
    <property type="match status" value="2"/>
</dbReference>
<dbReference type="InterPro" id="IPR006129">
    <property type="entry name" value="AdhesinB"/>
</dbReference>
<dbReference type="InterPro" id="IPR006127">
    <property type="entry name" value="ZnuA-like"/>
</dbReference>
<protein>
    <submittedName>
        <fullName evidence="6">Periplasmic solute binding protein</fullName>
    </submittedName>
</protein>
<reference evidence="6 7" key="1">
    <citation type="submission" date="2017-06" db="EMBL/GenBank/DDBJ databases">
        <title>Genome sequencing of cyanobaciteial culture collection at National Institute for Environmental Studies (NIES).</title>
        <authorList>
            <person name="Hirose Y."/>
            <person name="Shimura Y."/>
            <person name="Fujisawa T."/>
            <person name="Nakamura Y."/>
            <person name="Kawachi M."/>
        </authorList>
    </citation>
    <scope>NUCLEOTIDE SEQUENCE [LARGE SCALE GENOMIC DNA]</scope>
    <source>
        <strain evidence="6 7">NIES-37</strain>
    </source>
</reference>
<dbReference type="Proteomes" id="UP000218785">
    <property type="component" value="Chromosome"/>
</dbReference>
<keyword evidence="2 5" id="KW-0813">Transport</keyword>
<dbReference type="PRINTS" id="PR00691">
    <property type="entry name" value="ADHESINB"/>
</dbReference>